<dbReference type="Gene3D" id="1.10.10.10">
    <property type="entry name" value="Winged helix-like DNA-binding domain superfamily/Winged helix DNA-binding domain"/>
    <property type="match status" value="1"/>
</dbReference>
<dbReference type="InterPro" id="IPR007367">
    <property type="entry name" value="DUF433"/>
</dbReference>
<gene>
    <name evidence="2" type="ORF">DAH66_00990</name>
</gene>
<dbReference type="InterPro" id="IPR009057">
    <property type="entry name" value="Homeodomain-like_sf"/>
</dbReference>
<dbReference type="SUPFAM" id="SSF46955">
    <property type="entry name" value="Putative DNA-binding domain"/>
    <property type="match status" value="1"/>
</dbReference>
<dbReference type="RefSeq" id="WP_126003275.1">
    <property type="nucleotide sequence ID" value="NZ_QQYZ01000001.1"/>
</dbReference>
<dbReference type="InterPro" id="IPR000551">
    <property type="entry name" value="MerR-type_HTH_dom"/>
</dbReference>
<evidence type="ECO:0000313" key="2">
    <source>
        <dbReference type="EMBL" id="RSY90585.1"/>
    </source>
</evidence>
<protein>
    <submittedName>
        <fullName evidence="2">DUF433 domain-containing protein</fullName>
    </submittedName>
</protein>
<dbReference type="AlphaFoldDB" id="A0A430G968"/>
<name>A0A430G968_9SPHN</name>
<dbReference type="Proteomes" id="UP000287746">
    <property type="component" value="Unassembled WGS sequence"/>
</dbReference>
<evidence type="ECO:0000313" key="3">
    <source>
        <dbReference type="Proteomes" id="UP000287746"/>
    </source>
</evidence>
<dbReference type="Pfam" id="PF04255">
    <property type="entry name" value="DUF433"/>
    <property type="match status" value="1"/>
</dbReference>
<dbReference type="PANTHER" id="PTHR34849:SF3">
    <property type="entry name" value="SSR2962 PROTEIN"/>
    <property type="match status" value="1"/>
</dbReference>
<dbReference type="EMBL" id="QQYZ01000001">
    <property type="protein sequence ID" value="RSY90585.1"/>
    <property type="molecule type" value="Genomic_DNA"/>
</dbReference>
<evidence type="ECO:0000259" key="1">
    <source>
        <dbReference type="Pfam" id="PF13411"/>
    </source>
</evidence>
<dbReference type="GO" id="GO:0006355">
    <property type="term" value="P:regulation of DNA-templated transcription"/>
    <property type="evidence" value="ECO:0007669"/>
    <property type="project" value="InterPro"/>
</dbReference>
<proteinExistence type="predicted"/>
<dbReference type="Gene3D" id="1.10.1660.10">
    <property type="match status" value="1"/>
</dbReference>
<reference evidence="2 3" key="1">
    <citation type="submission" date="2018-07" db="EMBL/GenBank/DDBJ databases">
        <title>Genomic and Epidemiologic Investigation of an Indolent Hospital Outbreak.</title>
        <authorList>
            <person name="Johnson R.C."/>
            <person name="Deming C."/>
            <person name="Conlan S."/>
            <person name="Zellmer C.J."/>
            <person name="Michelin A.V."/>
            <person name="Lee-Lin S."/>
            <person name="Thomas P.J."/>
            <person name="Park M."/>
            <person name="Weingarten R.A."/>
            <person name="Less J."/>
            <person name="Dekker J.P."/>
            <person name="Frank K.M."/>
            <person name="Musser K.A."/>
            <person name="Mcquiston J.R."/>
            <person name="Henderson D.K."/>
            <person name="Lau A.F."/>
            <person name="Palmore T.N."/>
            <person name="Segre J.A."/>
        </authorList>
    </citation>
    <scope>NUCLEOTIDE SEQUENCE [LARGE SCALE GENOMIC DNA]</scope>
    <source>
        <strain evidence="2 3">SK-CDC1_0717</strain>
    </source>
</reference>
<accession>A0A430G968</accession>
<dbReference type="PANTHER" id="PTHR34849">
    <property type="entry name" value="SSL5025 PROTEIN"/>
    <property type="match status" value="1"/>
</dbReference>
<feature type="domain" description="HTH merR-type" evidence="1">
    <location>
        <begin position="8"/>
        <end position="77"/>
    </location>
</feature>
<organism evidence="2 3">
    <name type="scientific">Sphingomonas koreensis</name>
    <dbReference type="NCBI Taxonomy" id="93064"/>
    <lineage>
        <taxon>Bacteria</taxon>
        <taxon>Pseudomonadati</taxon>
        <taxon>Pseudomonadota</taxon>
        <taxon>Alphaproteobacteria</taxon>
        <taxon>Sphingomonadales</taxon>
        <taxon>Sphingomonadaceae</taxon>
        <taxon>Sphingomonas</taxon>
    </lineage>
</organism>
<dbReference type="InterPro" id="IPR009061">
    <property type="entry name" value="DNA-bd_dom_put_sf"/>
</dbReference>
<dbReference type="SUPFAM" id="SSF46689">
    <property type="entry name" value="Homeodomain-like"/>
    <property type="match status" value="1"/>
</dbReference>
<dbReference type="InterPro" id="IPR036388">
    <property type="entry name" value="WH-like_DNA-bd_sf"/>
</dbReference>
<dbReference type="GO" id="GO:0003677">
    <property type="term" value="F:DNA binding"/>
    <property type="evidence" value="ECO:0007669"/>
    <property type="project" value="InterPro"/>
</dbReference>
<comment type="caution">
    <text evidence="2">The sequence shown here is derived from an EMBL/GenBank/DDBJ whole genome shotgun (WGS) entry which is preliminary data.</text>
</comment>
<sequence length="214" mass="23999">MSSVISAFSLEQAARLSGVTERQLTSWDRTGFFEPSLGFRDRSTPHSRIYSFDDIVSLRTLALLRNLHRVPLQELRRAKCKLGERSSRPWSDTTIYVFNKRVVFNDPETNQPQEVVSGQYIEACIPLSHVADDVASAAEKLRQRDVSQVGKTSRTRHVVHNAWVIAGTRIPVAAIRSFAEAGYSVDEIIKEYPDLTPKDVKAALEKAETLTKAA</sequence>
<dbReference type="Pfam" id="PF13411">
    <property type="entry name" value="MerR_1"/>
    <property type="match status" value="1"/>
</dbReference>